<gene>
    <name evidence="1" type="ORF">ACFO0R_18375</name>
</gene>
<organism evidence="1 2">
    <name type="scientific">Chromobacterium aquaticum</name>
    <dbReference type="NCBI Taxonomy" id="467180"/>
    <lineage>
        <taxon>Bacteria</taxon>
        <taxon>Pseudomonadati</taxon>
        <taxon>Pseudomonadota</taxon>
        <taxon>Betaproteobacteria</taxon>
        <taxon>Neisseriales</taxon>
        <taxon>Chromobacteriaceae</taxon>
        <taxon>Chromobacterium</taxon>
    </lineage>
</organism>
<evidence type="ECO:0000313" key="2">
    <source>
        <dbReference type="Proteomes" id="UP001595999"/>
    </source>
</evidence>
<protein>
    <submittedName>
        <fullName evidence="1">DUF2515 family protein</fullName>
    </submittedName>
</protein>
<dbReference type="Proteomes" id="UP001595999">
    <property type="component" value="Unassembled WGS sequence"/>
</dbReference>
<name>A0ABV8ZYA9_9NEIS</name>
<comment type="caution">
    <text evidence="1">The sequence shown here is derived from an EMBL/GenBank/DDBJ whole genome shotgun (WGS) entry which is preliminary data.</text>
</comment>
<proteinExistence type="predicted"/>
<dbReference type="EMBL" id="JBHSEK010000015">
    <property type="protein sequence ID" value="MFC4491580.1"/>
    <property type="molecule type" value="Genomic_DNA"/>
</dbReference>
<dbReference type="RefSeq" id="WP_231460931.1">
    <property type="nucleotide sequence ID" value="NZ_JAJOHW010000010.1"/>
</dbReference>
<reference evidence="2" key="1">
    <citation type="journal article" date="2019" name="Int. J. Syst. Evol. Microbiol.">
        <title>The Global Catalogue of Microorganisms (GCM) 10K type strain sequencing project: providing services to taxonomists for standard genome sequencing and annotation.</title>
        <authorList>
            <consortium name="The Broad Institute Genomics Platform"/>
            <consortium name="The Broad Institute Genome Sequencing Center for Infectious Disease"/>
            <person name="Wu L."/>
            <person name="Ma J."/>
        </authorList>
    </citation>
    <scope>NUCLEOTIDE SEQUENCE [LARGE SCALE GENOMIC DNA]</scope>
    <source>
        <strain evidence="2">CGMCC 4.7608</strain>
    </source>
</reference>
<evidence type="ECO:0000313" key="1">
    <source>
        <dbReference type="EMBL" id="MFC4491580.1"/>
    </source>
</evidence>
<sequence>MADSTAYKANTNTTEGSVCTNKADCKTPLSQAQAFAYLRVSRPITLSRYLTGPKPPNSPPPRRILNNYGDRARVIAATYARFYLEIEEHGNIKKKGRYYWMALGAFASKTVACTIDAWQSTAGRAMSRPYLPNIIDPDFVRRHLALGNFWLFQDIAPFHWYYSRYPEHFDKCVPSRGCKDLHKQVIDNLERMEQGAEVLPQINYLAATPSVIKGFKYVKKIEQETNPDDRAAFQLEHLKQIAVHEQKEILQPLMYENKAFKSWVQIQREGKEMIKDTMLNPLLPDIELVFTHACKTDKNELKSIPPPGTKLEDYDSRMKWILNAANTFHDLMRKEKNLMESELKTMAGWHNSND</sequence>
<keyword evidence="2" id="KW-1185">Reference proteome</keyword>
<accession>A0ABV8ZYA9</accession>
<dbReference type="Pfam" id="PF10720">
    <property type="entry name" value="DUF2515"/>
    <property type="match status" value="2"/>
</dbReference>
<dbReference type="InterPro" id="IPR019658">
    <property type="entry name" value="DUF2515"/>
</dbReference>